<dbReference type="AlphaFoldDB" id="A0A4U6UFV4"/>
<feature type="region of interest" description="Disordered" evidence="1">
    <location>
        <begin position="1"/>
        <end position="83"/>
    </location>
</feature>
<organism evidence="2 3">
    <name type="scientific">Setaria viridis</name>
    <name type="common">Green bristlegrass</name>
    <name type="synonym">Setaria italica subsp. viridis</name>
    <dbReference type="NCBI Taxonomy" id="4556"/>
    <lineage>
        <taxon>Eukaryota</taxon>
        <taxon>Viridiplantae</taxon>
        <taxon>Streptophyta</taxon>
        <taxon>Embryophyta</taxon>
        <taxon>Tracheophyta</taxon>
        <taxon>Spermatophyta</taxon>
        <taxon>Magnoliopsida</taxon>
        <taxon>Liliopsida</taxon>
        <taxon>Poales</taxon>
        <taxon>Poaceae</taxon>
        <taxon>PACMAD clade</taxon>
        <taxon>Panicoideae</taxon>
        <taxon>Panicodae</taxon>
        <taxon>Paniceae</taxon>
        <taxon>Cenchrinae</taxon>
        <taxon>Setaria</taxon>
    </lineage>
</organism>
<accession>A0A4U6UFV4</accession>
<reference evidence="2" key="1">
    <citation type="submission" date="2019-03" db="EMBL/GenBank/DDBJ databases">
        <title>WGS assembly of Setaria viridis.</title>
        <authorList>
            <person name="Huang P."/>
            <person name="Jenkins J."/>
            <person name="Grimwood J."/>
            <person name="Barry K."/>
            <person name="Healey A."/>
            <person name="Mamidi S."/>
            <person name="Sreedasyam A."/>
            <person name="Shu S."/>
            <person name="Feldman M."/>
            <person name="Wu J."/>
            <person name="Yu Y."/>
            <person name="Chen C."/>
            <person name="Johnson J."/>
            <person name="Rokhsar D."/>
            <person name="Baxter I."/>
            <person name="Schmutz J."/>
            <person name="Brutnell T."/>
            <person name="Kellogg E."/>
        </authorList>
    </citation>
    <scope>NUCLEOTIDE SEQUENCE [LARGE SCALE GENOMIC DNA]</scope>
</reference>
<proteinExistence type="predicted"/>
<feature type="compositionally biased region" description="Pro residues" evidence="1">
    <location>
        <begin position="1"/>
        <end position="12"/>
    </location>
</feature>
<evidence type="ECO:0000313" key="3">
    <source>
        <dbReference type="Proteomes" id="UP000298652"/>
    </source>
</evidence>
<dbReference type="Gramene" id="TKW09327">
    <property type="protein sequence ID" value="TKW09327"/>
    <property type="gene ID" value="SEVIR_6G087000v2"/>
</dbReference>
<evidence type="ECO:0000313" key="2">
    <source>
        <dbReference type="EMBL" id="TKW09327.1"/>
    </source>
</evidence>
<gene>
    <name evidence="2" type="ORF">SEVIR_6G087000v2</name>
</gene>
<keyword evidence="3" id="KW-1185">Reference proteome</keyword>
<dbReference type="Proteomes" id="UP000298652">
    <property type="component" value="Chromosome 6"/>
</dbReference>
<evidence type="ECO:0000256" key="1">
    <source>
        <dbReference type="SAM" id="MobiDB-lite"/>
    </source>
</evidence>
<feature type="compositionally biased region" description="Pro residues" evidence="1">
    <location>
        <begin position="73"/>
        <end position="83"/>
    </location>
</feature>
<name>A0A4U6UFV4_SETVI</name>
<protein>
    <submittedName>
        <fullName evidence="2">Uncharacterized protein</fullName>
    </submittedName>
</protein>
<dbReference type="EMBL" id="CM016557">
    <property type="protein sequence ID" value="TKW09327.1"/>
    <property type="molecule type" value="Genomic_DNA"/>
</dbReference>
<sequence length="83" mass="9410">MAPPAAPLTSRPPPRHSLTEEAARPRRRPFLPVVIRRLRHLTSPPSIHHRRHTLSPPAMEPSTEDPEPETLTQPPPCLNPREE</sequence>